<comment type="cofactor">
    <cofactor evidence="1">
        <name>Mg(2+)</name>
        <dbReference type="ChEBI" id="CHEBI:18420"/>
    </cofactor>
</comment>
<dbReference type="AlphaFoldDB" id="A0A3S0ZMH5"/>
<dbReference type="GO" id="GO:0005737">
    <property type="term" value="C:cytoplasm"/>
    <property type="evidence" value="ECO:0007669"/>
    <property type="project" value="InterPro"/>
</dbReference>
<dbReference type="Gene3D" id="3.90.80.10">
    <property type="entry name" value="Inorganic pyrophosphatase"/>
    <property type="match status" value="1"/>
</dbReference>
<protein>
    <recommendedName>
        <fullName evidence="2">inorganic diphosphatase</fullName>
        <ecNumber evidence="2">3.6.1.1</ecNumber>
    </recommendedName>
</protein>
<keyword evidence="5" id="KW-0460">Magnesium</keyword>
<evidence type="ECO:0000256" key="3">
    <source>
        <dbReference type="ARBA" id="ARBA00022723"/>
    </source>
</evidence>
<dbReference type="Pfam" id="PF00719">
    <property type="entry name" value="Pyrophosphatase"/>
    <property type="match status" value="1"/>
</dbReference>
<evidence type="ECO:0000256" key="5">
    <source>
        <dbReference type="ARBA" id="ARBA00022842"/>
    </source>
</evidence>
<dbReference type="EMBL" id="RSCJ01000013">
    <property type="protein sequence ID" value="RUR79220.1"/>
    <property type="molecule type" value="Genomic_DNA"/>
</dbReference>
<dbReference type="InterPro" id="IPR036649">
    <property type="entry name" value="Pyrophosphatase_sf"/>
</dbReference>
<dbReference type="RefSeq" id="WP_016876183.1">
    <property type="nucleotide sequence ID" value="NZ_AJLN01000153.1"/>
</dbReference>
<keyword evidence="4" id="KW-0378">Hydrolase</keyword>
<dbReference type="Proteomes" id="UP000268857">
    <property type="component" value="Unassembled WGS sequence"/>
</dbReference>
<dbReference type="STRING" id="211165.GCA_000317285_06733"/>
<evidence type="ECO:0000256" key="2">
    <source>
        <dbReference type="ARBA" id="ARBA00012146"/>
    </source>
</evidence>
<gene>
    <name evidence="6" type="ORF">PCC6912_33940</name>
</gene>
<evidence type="ECO:0000256" key="4">
    <source>
        <dbReference type="ARBA" id="ARBA00022801"/>
    </source>
</evidence>
<dbReference type="SUPFAM" id="SSF50324">
    <property type="entry name" value="Inorganic pyrophosphatase"/>
    <property type="match status" value="1"/>
</dbReference>
<dbReference type="InterPro" id="IPR008162">
    <property type="entry name" value="Pyrophosphatase"/>
</dbReference>
<evidence type="ECO:0000313" key="6">
    <source>
        <dbReference type="EMBL" id="RUR79220.1"/>
    </source>
</evidence>
<dbReference type="GO" id="GO:0006796">
    <property type="term" value="P:phosphate-containing compound metabolic process"/>
    <property type="evidence" value="ECO:0007669"/>
    <property type="project" value="InterPro"/>
</dbReference>
<keyword evidence="7" id="KW-1185">Reference proteome</keyword>
<sequence length="112" mass="12735">MDTKEFLGKTVAVIVDRPMGSRHLQHGYIYPINYGYIPNTLAPDGQEVDAYILGIFEPLSYFEGDCIAIIHRINDVDDKLIVVPQGKNYSDEQILALTEFQEQFFVSVVLRP</sequence>
<dbReference type="GO" id="GO:0000287">
    <property type="term" value="F:magnesium ion binding"/>
    <property type="evidence" value="ECO:0007669"/>
    <property type="project" value="InterPro"/>
</dbReference>
<evidence type="ECO:0000256" key="1">
    <source>
        <dbReference type="ARBA" id="ARBA00001946"/>
    </source>
</evidence>
<dbReference type="EC" id="3.6.1.1" evidence="2"/>
<dbReference type="OrthoDB" id="9798247at2"/>
<comment type="caution">
    <text evidence="6">The sequence shown here is derived from an EMBL/GenBank/DDBJ whole genome shotgun (WGS) entry which is preliminary data.</text>
</comment>
<organism evidence="6 7">
    <name type="scientific">Chlorogloeopsis fritschii PCC 6912</name>
    <dbReference type="NCBI Taxonomy" id="211165"/>
    <lineage>
        <taxon>Bacteria</taxon>
        <taxon>Bacillati</taxon>
        <taxon>Cyanobacteriota</taxon>
        <taxon>Cyanophyceae</taxon>
        <taxon>Nostocales</taxon>
        <taxon>Chlorogloeopsidaceae</taxon>
        <taxon>Chlorogloeopsis</taxon>
    </lineage>
</organism>
<evidence type="ECO:0000313" key="7">
    <source>
        <dbReference type="Proteomes" id="UP000268857"/>
    </source>
</evidence>
<accession>A0A3S0ZMH5</accession>
<proteinExistence type="predicted"/>
<dbReference type="GO" id="GO:0004427">
    <property type="term" value="F:inorganic diphosphate phosphatase activity"/>
    <property type="evidence" value="ECO:0007669"/>
    <property type="project" value="UniProtKB-EC"/>
</dbReference>
<name>A0A3S0ZMH5_CHLFR</name>
<reference evidence="6 7" key="1">
    <citation type="journal article" date="2019" name="Genome Biol. Evol.">
        <title>Day and night: Metabolic profiles and evolutionary relationships of six axenic non-marine cyanobacteria.</title>
        <authorList>
            <person name="Will S.E."/>
            <person name="Henke P."/>
            <person name="Boedeker C."/>
            <person name="Huang S."/>
            <person name="Brinkmann H."/>
            <person name="Rohde M."/>
            <person name="Jarek M."/>
            <person name="Friedl T."/>
            <person name="Seufert S."/>
            <person name="Schumacher M."/>
            <person name="Overmann J."/>
            <person name="Neumann-Schaal M."/>
            <person name="Petersen J."/>
        </authorList>
    </citation>
    <scope>NUCLEOTIDE SEQUENCE [LARGE SCALE GENOMIC DNA]</scope>
    <source>
        <strain evidence="6 7">PCC 6912</strain>
    </source>
</reference>
<keyword evidence="3" id="KW-0479">Metal-binding</keyword>